<accession>A0ABD0K710</accession>
<sequence>MCDWGLRVGRGETGKSPQRQKRREGAATAPTHPQLKLEEEEAARGIMGGHKVKVRNSSYAAQSKSVRSKSSSEIR</sequence>
<keyword evidence="3" id="KW-1185">Reference proteome</keyword>
<dbReference type="Proteomes" id="UP001519460">
    <property type="component" value="Unassembled WGS sequence"/>
</dbReference>
<feature type="region of interest" description="Disordered" evidence="1">
    <location>
        <begin position="1"/>
        <end position="75"/>
    </location>
</feature>
<protein>
    <submittedName>
        <fullName evidence="2">Uncharacterized protein</fullName>
    </submittedName>
</protein>
<comment type="caution">
    <text evidence="2">The sequence shown here is derived from an EMBL/GenBank/DDBJ whole genome shotgun (WGS) entry which is preliminary data.</text>
</comment>
<gene>
    <name evidence="2" type="ORF">BaRGS_00025798</name>
</gene>
<organism evidence="2 3">
    <name type="scientific">Batillaria attramentaria</name>
    <dbReference type="NCBI Taxonomy" id="370345"/>
    <lineage>
        <taxon>Eukaryota</taxon>
        <taxon>Metazoa</taxon>
        <taxon>Spiralia</taxon>
        <taxon>Lophotrochozoa</taxon>
        <taxon>Mollusca</taxon>
        <taxon>Gastropoda</taxon>
        <taxon>Caenogastropoda</taxon>
        <taxon>Sorbeoconcha</taxon>
        <taxon>Cerithioidea</taxon>
        <taxon>Batillariidae</taxon>
        <taxon>Batillaria</taxon>
    </lineage>
</organism>
<dbReference type="EMBL" id="JACVVK020000236">
    <property type="protein sequence ID" value="KAK7482898.1"/>
    <property type="molecule type" value="Genomic_DNA"/>
</dbReference>
<evidence type="ECO:0000313" key="2">
    <source>
        <dbReference type="EMBL" id="KAK7482898.1"/>
    </source>
</evidence>
<proteinExistence type="predicted"/>
<reference evidence="2 3" key="1">
    <citation type="journal article" date="2023" name="Sci. Data">
        <title>Genome assembly of the Korean intertidal mud-creeper Batillaria attramentaria.</title>
        <authorList>
            <person name="Patra A.K."/>
            <person name="Ho P.T."/>
            <person name="Jun S."/>
            <person name="Lee S.J."/>
            <person name="Kim Y."/>
            <person name="Won Y.J."/>
        </authorList>
    </citation>
    <scope>NUCLEOTIDE SEQUENCE [LARGE SCALE GENOMIC DNA]</scope>
    <source>
        <strain evidence="2">Wonlab-2016</strain>
    </source>
</reference>
<evidence type="ECO:0000313" key="3">
    <source>
        <dbReference type="Proteomes" id="UP001519460"/>
    </source>
</evidence>
<name>A0ABD0K710_9CAEN</name>
<evidence type="ECO:0000256" key="1">
    <source>
        <dbReference type="SAM" id="MobiDB-lite"/>
    </source>
</evidence>
<dbReference type="AlphaFoldDB" id="A0ABD0K710"/>